<reference evidence="1 2" key="1">
    <citation type="submission" date="2016-01" db="EMBL/GenBank/DDBJ databases">
        <title>Highly variable Streptococcus oralis are common among viridans streptococci isolated from primates.</title>
        <authorList>
            <person name="Denapaite D."/>
            <person name="Rieger M."/>
            <person name="Koendgen S."/>
            <person name="Brueckner R."/>
            <person name="Ochigava I."/>
            <person name="Kappeler P."/>
            <person name="Maetz-Rensing K."/>
            <person name="Leendertz F."/>
            <person name="Hakenbeck R."/>
        </authorList>
    </citation>
    <scope>NUCLEOTIDE SEQUENCE [LARGE SCALE GENOMIC DNA]</scope>
    <source>
        <strain evidence="1 2">DD18</strain>
    </source>
</reference>
<evidence type="ECO:0000313" key="1">
    <source>
        <dbReference type="EMBL" id="KXU12382.1"/>
    </source>
</evidence>
<organism evidence="1 2">
    <name type="scientific">Streptococcus infantis</name>
    <dbReference type="NCBI Taxonomy" id="68892"/>
    <lineage>
        <taxon>Bacteria</taxon>
        <taxon>Bacillati</taxon>
        <taxon>Bacillota</taxon>
        <taxon>Bacilli</taxon>
        <taxon>Lactobacillales</taxon>
        <taxon>Streptococcaceae</taxon>
        <taxon>Streptococcus</taxon>
    </lineage>
</organism>
<dbReference type="PATRIC" id="fig|68892.8.peg.1768"/>
<evidence type="ECO:0000313" key="2">
    <source>
        <dbReference type="Proteomes" id="UP000072578"/>
    </source>
</evidence>
<proteinExistence type="predicted"/>
<protein>
    <submittedName>
        <fullName evidence="1">Uncharacterized protein</fullName>
    </submittedName>
</protein>
<comment type="caution">
    <text evidence="1">The sequence shown here is derived from an EMBL/GenBank/DDBJ whole genome shotgun (WGS) entry which is preliminary data.</text>
</comment>
<name>A0A139RC97_9STRE</name>
<accession>A0A139RC97</accession>
<dbReference type="EMBL" id="LQZF01000156">
    <property type="protein sequence ID" value="KXU12382.1"/>
    <property type="molecule type" value="Genomic_DNA"/>
</dbReference>
<dbReference type="AlphaFoldDB" id="A0A139RC97"/>
<sequence length="42" mass="5020">MRFSDFKDLYPASFYALPKQKVFLRAKAPHKSQQKEEPKESF</sequence>
<gene>
    <name evidence="1" type="ORF">SINDD18_01617</name>
</gene>
<dbReference type="RefSeq" id="WP_261674130.1">
    <property type="nucleotide sequence ID" value="NZ_KQ970823.1"/>
</dbReference>
<dbReference type="Proteomes" id="UP000072578">
    <property type="component" value="Unassembled WGS sequence"/>
</dbReference>